<keyword evidence="1" id="KW-0547">Nucleotide-binding</keyword>
<dbReference type="SUPFAM" id="SSF52540">
    <property type="entry name" value="P-loop containing nucleoside triphosphate hydrolases"/>
    <property type="match status" value="1"/>
</dbReference>
<accession>A0ABZ2BFI4</accession>
<gene>
    <name evidence="5" type="ORF">RB548_21580</name>
</gene>
<keyword evidence="2" id="KW-0067">ATP-binding</keyword>
<evidence type="ECO:0000256" key="2">
    <source>
        <dbReference type="ARBA" id="ARBA00022840"/>
    </source>
</evidence>
<dbReference type="Proteomes" id="UP001432360">
    <property type="component" value="Plasmid pSchITTGS70b"/>
</dbReference>
<keyword evidence="6" id="KW-1185">Reference proteome</keyword>
<dbReference type="Gene3D" id="3.40.50.300">
    <property type="entry name" value="P-loop containing nucleotide triphosphate hydrolases"/>
    <property type="match status" value="1"/>
</dbReference>
<evidence type="ECO:0000313" key="5">
    <source>
        <dbReference type="EMBL" id="WVT06269.1"/>
    </source>
</evidence>
<proteinExistence type="predicted"/>
<evidence type="ECO:0000259" key="4">
    <source>
        <dbReference type="Pfam" id="PF06414"/>
    </source>
</evidence>
<sequence>MTGETAQGTLSPENNESIFRKEILPDYLPEDLGRATRPRLVLIGGQPGAGKTAVLIAGHSELAQSGPTIRIVGDDLRSYHPEFLAYQRQDPETASRFTQMDAGRWTEKLLAAAAERQVNIVFETTMRTPENVARVVRVAREAGYEVEARAVAVNPRVSWQGNLFRFEEMLSAGAAARIPPQHVHDAAVGGLRVSLEKLEGERLVDRVQVLTRGGTVLYDNDLQDGEWSRSPRARLALEQEQSRPLTRSELQRFADDWSHVLSRMAERNAPADRIAQVETRAAEDVRLLLAERREADGKEGRGQGRTVLQRSADGLKLFVELYDNAVRDGERRPIGNLDAHAAGRLTQTYMALRLVEAARDLGLLPEDAKIVTTRALVQDKRATHEFPAAHRLPADLSVEGPDGTSRRLTEHFGVELNRIAIDREAFSRTDRLSRLANVADSWLKAAGMRKTLARAANAVADGSMTADEAMSRIVEPGYAAAVLTARNKLDRNFAVMERMALTTTIVDSAENPMRGVADDLRLRTTDIGNRSRAKAIIEEIFAGTARHVRLDALDRQRADTFVRGIAENEQSLGVRLARQPDGRQDTTEPLMPARFLPDLTEGEIGDRLSASSRLADKRGEIENLSRLVFGNSQAVSSSLERITDAQSGAAASADVREGRLGELAGEGRRWLRGPSPERQTADAHMPRLAAALADYGLAVDFERHQIVMQHREERARQRVEVPRPSAELSAVLASDPDDRRRHIESDRGLKRELERLSVAMAKRFSGSDVATLKAGDIKGVVRKLGIDQMRTTELRKVLRQVTDLQQDLKPQSRERSRGEALTLTRR</sequence>
<evidence type="ECO:0000256" key="1">
    <source>
        <dbReference type="ARBA" id="ARBA00022741"/>
    </source>
</evidence>
<dbReference type="InterPro" id="IPR027417">
    <property type="entry name" value="P-loop_NTPase"/>
</dbReference>
<evidence type="ECO:0000313" key="6">
    <source>
        <dbReference type="Proteomes" id="UP001432360"/>
    </source>
</evidence>
<dbReference type="EMBL" id="CP133150">
    <property type="protein sequence ID" value="WVT06269.1"/>
    <property type="molecule type" value="Genomic_DNA"/>
</dbReference>
<feature type="region of interest" description="Disordered" evidence="3">
    <location>
        <begin position="807"/>
        <end position="826"/>
    </location>
</feature>
<dbReference type="RefSeq" id="WP_331375333.1">
    <property type="nucleotide sequence ID" value="NZ_CP133150.1"/>
</dbReference>
<keyword evidence="5" id="KW-0614">Plasmid</keyword>
<name>A0ABZ2BFI4_9HYPH</name>
<reference evidence="5" key="1">
    <citation type="submission" date="2023-08" db="EMBL/GenBank/DDBJ databases">
        <title>Complete genome sequence of Sinorhizobium chiapanecum ITTG S70 isolated from Acaciella angustissima nodules in Chiapas-Mexico.</title>
        <authorList>
            <person name="Rincon-Rosales R."/>
            <person name="Rogel M.A."/>
            <person name="Rincon-Medina C.I."/>
            <person name="Guerrero G."/>
            <person name="Manzano-Gomez L.A."/>
            <person name="Lopez-Lopez A."/>
            <person name="Rincon Molina F.A."/>
            <person name="Martinez-Romero E."/>
        </authorList>
    </citation>
    <scope>NUCLEOTIDE SEQUENCE</scope>
    <source>
        <strain evidence="5">ITTG S70</strain>
        <plasmid evidence="5">pSchITTGS70b</plasmid>
    </source>
</reference>
<evidence type="ECO:0000256" key="3">
    <source>
        <dbReference type="SAM" id="MobiDB-lite"/>
    </source>
</evidence>
<protein>
    <submittedName>
        <fullName evidence="5">Zeta toxin family protein</fullName>
    </submittedName>
</protein>
<geneLocation type="plasmid" evidence="5 6">
    <name>pSchITTGS70b</name>
</geneLocation>
<dbReference type="InterPro" id="IPR010488">
    <property type="entry name" value="Zeta_toxin_domain"/>
</dbReference>
<organism evidence="5 6">
    <name type="scientific">Sinorhizobium chiapasense</name>
    <dbReference type="NCBI Taxonomy" id="501572"/>
    <lineage>
        <taxon>Bacteria</taxon>
        <taxon>Pseudomonadati</taxon>
        <taxon>Pseudomonadota</taxon>
        <taxon>Alphaproteobacteria</taxon>
        <taxon>Hyphomicrobiales</taxon>
        <taxon>Rhizobiaceae</taxon>
        <taxon>Sinorhizobium/Ensifer group</taxon>
        <taxon>Sinorhizobium</taxon>
    </lineage>
</organism>
<dbReference type="Pfam" id="PF06414">
    <property type="entry name" value="Zeta_toxin"/>
    <property type="match status" value="1"/>
</dbReference>
<feature type="domain" description="Zeta toxin" evidence="4">
    <location>
        <begin position="36"/>
        <end position="222"/>
    </location>
</feature>